<keyword evidence="3" id="KW-0238">DNA-binding</keyword>
<sequence length="547" mass="63550">MYLPSEIGELISLRRFKVSLCRRANYYGETKQTGIAIPIEVISLFPQLEELSTDVSPDGKWWDDEVNPDSEWWDANVKATINALSSSNELRILKLYLSLVELLQQLRYERKKFVFLNLSDFRFIVGRCQPRNIYRLPNGVEERYYVWEEKFKKSLKYINGEGMPRGVIDALKHASVLFLDRHWTVKVLSEFGHENLAKLRSCLIVECNELQTIVDGDYECPNESIFDCLHHLSIHYMKNLESIWQGSIPKDSLSNLRSLTLHTCPKLTAIFTPDMLGNLFCLEELIVEDCPKIHNIVTQEDANVQSGCFLTCLRKIALLDLPQLVTISSPLCLAEEVDSLFVYNCPILESLDTAETSPKYCKIVGEKEWWDSLKWHDSKWCKMTQPAFEELRTNEDFRDQLVKARVIFVFELIYILQYCWELRRKDVDKRTVMITAPRIGNTEIPPEDGYSWRKYGQKEILGSTFPRSYYRCTNSKLNDCPAKKQVQPLDNNPITFQRVVLAVIAWTSFSPVAWEINGIRETREAADDDCQLTRQQDALLMEHKPKI</sequence>
<dbReference type="SMART" id="SM00774">
    <property type="entry name" value="WRKY"/>
    <property type="match status" value="1"/>
</dbReference>
<evidence type="ECO:0000256" key="3">
    <source>
        <dbReference type="ARBA" id="ARBA00023125"/>
    </source>
</evidence>
<dbReference type="GO" id="GO:0000976">
    <property type="term" value="F:transcription cis-regulatory region binding"/>
    <property type="evidence" value="ECO:0007669"/>
    <property type="project" value="TreeGrafter"/>
</dbReference>
<feature type="domain" description="WRKY" evidence="6">
    <location>
        <begin position="447"/>
        <end position="496"/>
    </location>
</feature>
<reference evidence="7" key="1">
    <citation type="submission" date="2019-11" db="EMBL/GenBank/DDBJ databases">
        <authorList>
            <person name="Liu Y."/>
            <person name="Hou J."/>
            <person name="Li T.-Q."/>
            <person name="Guan C.-H."/>
            <person name="Wu X."/>
            <person name="Wu H.-Z."/>
            <person name="Ling F."/>
            <person name="Zhang R."/>
            <person name="Shi X.-G."/>
            <person name="Ren J.-P."/>
            <person name="Chen E.-F."/>
            <person name="Sun J.-M."/>
        </authorList>
    </citation>
    <scope>NUCLEOTIDE SEQUENCE</scope>
    <source>
        <strain evidence="7">Adult_tree_wgs_1</strain>
        <tissue evidence="7">Leaves</tissue>
    </source>
</reference>
<keyword evidence="4" id="KW-0804">Transcription</keyword>
<dbReference type="Gene3D" id="2.20.25.80">
    <property type="entry name" value="WRKY domain"/>
    <property type="match status" value="1"/>
</dbReference>
<comment type="subcellular location">
    <subcellularLocation>
        <location evidence="1">Nucleus</location>
    </subcellularLocation>
</comment>
<dbReference type="OrthoDB" id="684963at2759"/>
<evidence type="ECO:0000313" key="8">
    <source>
        <dbReference type="Proteomes" id="UP000626092"/>
    </source>
</evidence>
<dbReference type="InterPro" id="IPR003657">
    <property type="entry name" value="WRKY_dom"/>
</dbReference>
<evidence type="ECO:0000259" key="6">
    <source>
        <dbReference type="PROSITE" id="PS50811"/>
    </source>
</evidence>
<evidence type="ECO:0000256" key="1">
    <source>
        <dbReference type="ARBA" id="ARBA00004123"/>
    </source>
</evidence>
<proteinExistence type="predicted"/>
<dbReference type="GO" id="GO:0003700">
    <property type="term" value="F:DNA-binding transcription factor activity"/>
    <property type="evidence" value="ECO:0007669"/>
    <property type="project" value="InterPro"/>
</dbReference>
<dbReference type="SUPFAM" id="SSF52047">
    <property type="entry name" value="RNI-like"/>
    <property type="match status" value="1"/>
</dbReference>
<organism evidence="7 8">
    <name type="scientific">Rhododendron simsii</name>
    <name type="common">Sims's rhododendron</name>
    <dbReference type="NCBI Taxonomy" id="118357"/>
    <lineage>
        <taxon>Eukaryota</taxon>
        <taxon>Viridiplantae</taxon>
        <taxon>Streptophyta</taxon>
        <taxon>Embryophyta</taxon>
        <taxon>Tracheophyta</taxon>
        <taxon>Spermatophyta</taxon>
        <taxon>Magnoliopsida</taxon>
        <taxon>eudicotyledons</taxon>
        <taxon>Gunneridae</taxon>
        <taxon>Pentapetalae</taxon>
        <taxon>asterids</taxon>
        <taxon>Ericales</taxon>
        <taxon>Ericaceae</taxon>
        <taxon>Ericoideae</taxon>
        <taxon>Rhodoreae</taxon>
        <taxon>Rhododendron</taxon>
    </lineage>
</organism>
<dbReference type="PROSITE" id="PS50811">
    <property type="entry name" value="WRKY"/>
    <property type="match status" value="1"/>
</dbReference>
<accession>A0A834L4N9</accession>
<keyword evidence="8" id="KW-1185">Reference proteome</keyword>
<evidence type="ECO:0000256" key="2">
    <source>
        <dbReference type="ARBA" id="ARBA00023015"/>
    </source>
</evidence>
<keyword evidence="5" id="KW-0539">Nucleus</keyword>
<keyword evidence="2" id="KW-0805">Transcription regulation</keyword>
<dbReference type="Proteomes" id="UP000626092">
    <property type="component" value="Unassembled WGS sequence"/>
</dbReference>
<dbReference type="SUPFAM" id="SSF118290">
    <property type="entry name" value="WRKY DNA-binding domain"/>
    <property type="match status" value="1"/>
</dbReference>
<dbReference type="Gene3D" id="3.80.10.10">
    <property type="entry name" value="Ribonuclease Inhibitor"/>
    <property type="match status" value="1"/>
</dbReference>
<dbReference type="PANTHER" id="PTHR32096">
    <property type="entry name" value="WRKY TRANSCRIPTION FACTOR 30-RELATED-RELATED"/>
    <property type="match status" value="1"/>
</dbReference>
<dbReference type="EMBL" id="WJXA01000195">
    <property type="protein sequence ID" value="KAF7114643.1"/>
    <property type="molecule type" value="Genomic_DNA"/>
</dbReference>
<dbReference type="Pfam" id="PF23247">
    <property type="entry name" value="LRR_RPS2"/>
    <property type="match status" value="1"/>
</dbReference>
<evidence type="ECO:0000313" key="7">
    <source>
        <dbReference type="EMBL" id="KAF7114643.1"/>
    </source>
</evidence>
<dbReference type="GO" id="GO:0005634">
    <property type="term" value="C:nucleus"/>
    <property type="evidence" value="ECO:0007669"/>
    <property type="project" value="UniProtKB-SubCell"/>
</dbReference>
<comment type="caution">
    <text evidence="7">The sequence shown here is derived from an EMBL/GenBank/DDBJ whole genome shotgun (WGS) entry which is preliminary data.</text>
</comment>
<dbReference type="InterPro" id="IPR057135">
    <property type="entry name" value="At4g27190-like_LRR"/>
</dbReference>
<dbReference type="InterPro" id="IPR036576">
    <property type="entry name" value="WRKY_dom_sf"/>
</dbReference>
<dbReference type="PANTHER" id="PTHR32096:SF146">
    <property type="entry name" value="WRKY TRANSCRIPTION FACTOR 19-RELATED"/>
    <property type="match status" value="1"/>
</dbReference>
<name>A0A834L4N9_RHOSS</name>
<evidence type="ECO:0000256" key="5">
    <source>
        <dbReference type="ARBA" id="ARBA00023242"/>
    </source>
</evidence>
<dbReference type="AlphaFoldDB" id="A0A834L4N9"/>
<dbReference type="Pfam" id="PF03106">
    <property type="entry name" value="WRKY"/>
    <property type="match status" value="1"/>
</dbReference>
<gene>
    <name evidence="7" type="ORF">RHSIM_RhsimUnG0080500</name>
</gene>
<evidence type="ECO:0000256" key="4">
    <source>
        <dbReference type="ARBA" id="ARBA00023163"/>
    </source>
</evidence>
<dbReference type="InterPro" id="IPR044810">
    <property type="entry name" value="WRKY_plant"/>
</dbReference>
<protein>
    <recommendedName>
        <fullName evidence="6">WRKY domain-containing protein</fullName>
    </recommendedName>
</protein>
<dbReference type="InterPro" id="IPR032675">
    <property type="entry name" value="LRR_dom_sf"/>
</dbReference>